<protein>
    <submittedName>
        <fullName evidence="1">(salmon louse) hypothetical protein</fullName>
    </submittedName>
</protein>
<organism evidence="1 2">
    <name type="scientific">Lepeophtheirus salmonis</name>
    <name type="common">Salmon louse</name>
    <name type="synonym">Caligus salmonis</name>
    <dbReference type="NCBI Taxonomy" id="72036"/>
    <lineage>
        <taxon>Eukaryota</taxon>
        <taxon>Metazoa</taxon>
        <taxon>Ecdysozoa</taxon>
        <taxon>Arthropoda</taxon>
        <taxon>Crustacea</taxon>
        <taxon>Multicrustacea</taxon>
        <taxon>Hexanauplia</taxon>
        <taxon>Copepoda</taxon>
        <taxon>Siphonostomatoida</taxon>
        <taxon>Caligidae</taxon>
        <taxon>Lepeophtheirus</taxon>
    </lineage>
</organism>
<proteinExistence type="predicted"/>
<dbReference type="Proteomes" id="UP000675881">
    <property type="component" value="Chromosome 7"/>
</dbReference>
<evidence type="ECO:0000313" key="2">
    <source>
        <dbReference type="Proteomes" id="UP000675881"/>
    </source>
</evidence>
<gene>
    <name evidence="1" type="ORF">LSAA_13445</name>
</gene>
<sequence>MLSIQAIILGSLSLGIALFHKEQGDEGLKRSGSPVQKMAGIFFLSIGVLNIYFFLVILSHYVDLGETRKFRLLYKKPNNKVDNCNDLPSSPPGEYQNKGRIGGNPFSSPSLSPPYDVETQSVIYLN</sequence>
<name>A0A7R8D2N1_LEPSM</name>
<accession>A0A7R8D2N1</accession>
<dbReference type="AlphaFoldDB" id="A0A7R8D2N1"/>
<dbReference type="EMBL" id="HG994586">
    <property type="protein sequence ID" value="CAF3007383.1"/>
    <property type="molecule type" value="Genomic_DNA"/>
</dbReference>
<reference evidence="1" key="1">
    <citation type="submission" date="2021-02" db="EMBL/GenBank/DDBJ databases">
        <authorList>
            <person name="Bekaert M."/>
        </authorList>
    </citation>
    <scope>NUCLEOTIDE SEQUENCE</scope>
    <source>
        <strain evidence="1">IoA-00</strain>
    </source>
</reference>
<evidence type="ECO:0000313" key="1">
    <source>
        <dbReference type="EMBL" id="CAF3007383.1"/>
    </source>
</evidence>
<keyword evidence="2" id="KW-1185">Reference proteome</keyword>